<protein>
    <submittedName>
        <fullName evidence="2">Las1-domain-containing protein</fullName>
    </submittedName>
</protein>
<gene>
    <name evidence="2" type="ORF">OBBRIDRAFT_419343</name>
</gene>
<dbReference type="InterPro" id="IPR007174">
    <property type="entry name" value="Las1"/>
</dbReference>
<name>A0A8E2B2C2_9APHY</name>
<proteinExistence type="predicted"/>
<dbReference type="GO" id="GO:0004519">
    <property type="term" value="F:endonuclease activity"/>
    <property type="evidence" value="ECO:0007669"/>
    <property type="project" value="InterPro"/>
</dbReference>
<reference evidence="2 3" key="1">
    <citation type="submission" date="2016-07" db="EMBL/GenBank/DDBJ databases">
        <title>Draft genome of the white-rot fungus Obba rivulosa 3A-2.</title>
        <authorList>
            <consortium name="DOE Joint Genome Institute"/>
            <person name="Miettinen O."/>
            <person name="Riley R."/>
            <person name="Acob R."/>
            <person name="Barry K."/>
            <person name="Cullen D."/>
            <person name="De Vries R."/>
            <person name="Hainaut M."/>
            <person name="Hatakka A."/>
            <person name="Henrissat B."/>
            <person name="Hilden K."/>
            <person name="Kuo R."/>
            <person name="Labutti K."/>
            <person name="Lipzen A."/>
            <person name="Makela M.R."/>
            <person name="Sandor L."/>
            <person name="Spatafora J.W."/>
            <person name="Grigoriev I.V."/>
            <person name="Hibbett D.S."/>
        </authorList>
    </citation>
    <scope>NUCLEOTIDE SEQUENCE [LARGE SCALE GENOMIC DNA]</scope>
    <source>
        <strain evidence="2 3">3A-2</strain>
    </source>
</reference>
<feature type="region of interest" description="Disordered" evidence="1">
    <location>
        <begin position="452"/>
        <end position="474"/>
    </location>
</feature>
<evidence type="ECO:0000313" key="3">
    <source>
        <dbReference type="Proteomes" id="UP000250043"/>
    </source>
</evidence>
<dbReference type="GO" id="GO:0000460">
    <property type="term" value="P:maturation of 5.8S rRNA"/>
    <property type="evidence" value="ECO:0007669"/>
    <property type="project" value="TreeGrafter"/>
</dbReference>
<sequence>MKLPHRVPWASIGELEQVCSWIYADETDHGAKTRAVNRLSAWRAVTSLPHALESALAILVVTLQDAQSQGAIPSLLLRQSYASAIIRLVNGLVDPLQLGAYARSIASIASQLGVPAWFVELRHAATHEDLPSLEVLREAARESMAWLLHNYFLPTLNPSAPPSSRSTTVRPLTPILNRYKALLKATTRDVSLLANLRPDITKVLRDIERWVAEAKVAASASAGELDWASSHDVPSPGEADWRERWALERLCDALTEKGALVPLSKKKRMLGTQLVPPASVLNIWTLLLDHLQALHPDLRSVLVFKIVSRLISHSNAQKEFPSDNVPLAAMGHKADVSYDLLLAAWANWLVCAWTPAADYAEEGAITKEDVIINLTSALGPRSSSNADSQKGAQALLKALCAGRPNLEKSLTALHALSPQTTSKEWTEDDLSLMDERLRNLLAVRQASEMVNEVSDGNTSNALPNGIPMEEDSSLPPGWRVVSAGDGWKPSPIGVFVRSHAELSGLSAVYAQ</sequence>
<dbReference type="GO" id="GO:0030687">
    <property type="term" value="C:preribosome, large subunit precursor"/>
    <property type="evidence" value="ECO:0007669"/>
    <property type="project" value="TreeGrafter"/>
</dbReference>
<evidence type="ECO:0000256" key="1">
    <source>
        <dbReference type="SAM" id="MobiDB-lite"/>
    </source>
</evidence>
<dbReference type="Proteomes" id="UP000250043">
    <property type="component" value="Unassembled WGS sequence"/>
</dbReference>
<organism evidence="2 3">
    <name type="scientific">Obba rivulosa</name>
    <dbReference type="NCBI Taxonomy" id="1052685"/>
    <lineage>
        <taxon>Eukaryota</taxon>
        <taxon>Fungi</taxon>
        <taxon>Dikarya</taxon>
        <taxon>Basidiomycota</taxon>
        <taxon>Agaricomycotina</taxon>
        <taxon>Agaricomycetes</taxon>
        <taxon>Polyporales</taxon>
        <taxon>Gelatoporiaceae</taxon>
        <taxon>Obba</taxon>
    </lineage>
</organism>
<evidence type="ECO:0000313" key="2">
    <source>
        <dbReference type="EMBL" id="OCH92729.1"/>
    </source>
</evidence>
<dbReference type="Pfam" id="PF04031">
    <property type="entry name" value="Las1"/>
    <property type="match status" value="1"/>
</dbReference>
<dbReference type="EMBL" id="KV722365">
    <property type="protein sequence ID" value="OCH92729.1"/>
    <property type="molecule type" value="Genomic_DNA"/>
</dbReference>
<keyword evidence="3" id="KW-1185">Reference proteome</keyword>
<accession>A0A8E2B2C2</accession>
<dbReference type="OrthoDB" id="10263222at2759"/>
<dbReference type="PANTHER" id="PTHR15002">
    <property type="entry name" value="RIBOSOMAL BIOGENESIS PROTEIN LAS1L"/>
    <property type="match status" value="1"/>
</dbReference>
<dbReference type="GO" id="GO:0090730">
    <property type="term" value="C:Las1 complex"/>
    <property type="evidence" value="ECO:0007669"/>
    <property type="project" value="InterPro"/>
</dbReference>
<dbReference type="AlphaFoldDB" id="A0A8E2B2C2"/>
<dbReference type="PANTHER" id="PTHR15002:SF0">
    <property type="entry name" value="RIBOSOMAL BIOGENESIS PROTEIN LAS1L"/>
    <property type="match status" value="1"/>
</dbReference>
<dbReference type="GO" id="GO:0000470">
    <property type="term" value="P:maturation of LSU-rRNA"/>
    <property type="evidence" value="ECO:0007669"/>
    <property type="project" value="TreeGrafter"/>
</dbReference>